<keyword evidence="2" id="KW-1185">Reference proteome</keyword>
<name>A0ABT5FB31_9GAMM</name>
<dbReference type="EMBL" id="JAQOMS010000002">
    <property type="protein sequence ID" value="MDC2888611.1"/>
    <property type="molecule type" value="Genomic_DNA"/>
</dbReference>
<accession>A0ABT5FB31</accession>
<reference evidence="1 2" key="1">
    <citation type="submission" date="2023-01" db="EMBL/GenBank/DDBJ databases">
        <title>Psychrosphaera sp. nov., isolated from marine algae.</title>
        <authorList>
            <person name="Bayburt H."/>
            <person name="Choi B.J."/>
            <person name="Kim J.M."/>
            <person name="Choi D.G."/>
            <person name="Jeon C.O."/>
        </authorList>
    </citation>
    <scope>NUCLEOTIDE SEQUENCE [LARGE SCALE GENOMIC DNA]</scope>
    <source>
        <strain evidence="1 2">G1-22</strain>
    </source>
</reference>
<protein>
    <submittedName>
        <fullName evidence="1">Uncharacterized protein</fullName>
    </submittedName>
</protein>
<gene>
    <name evidence="1" type="ORF">PN838_07375</name>
</gene>
<evidence type="ECO:0000313" key="2">
    <source>
        <dbReference type="Proteomes" id="UP001528411"/>
    </source>
</evidence>
<dbReference type="RefSeq" id="WP_272180202.1">
    <property type="nucleotide sequence ID" value="NZ_JAQOMS010000002.1"/>
</dbReference>
<proteinExistence type="predicted"/>
<dbReference type="Proteomes" id="UP001528411">
    <property type="component" value="Unassembled WGS sequence"/>
</dbReference>
<organism evidence="1 2">
    <name type="scientific">Psychrosphaera algicola</name>
    <dbReference type="NCBI Taxonomy" id="3023714"/>
    <lineage>
        <taxon>Bacteria</taxon>
        <taxon>Pseudomonadati</taxon>
        <taxon>Pseudomonadota</taxon>
        <taxon>Gammaproteobacteria</taxon>
        <taxon>Alteromonadales</taxon>
        <taxon>Pseudoalteromonadaceae</taxon>
        <taxon>Psychrosphaera</taxon>
    </lineage>
</organism>
<sequence>MQQVKLAQSQARAMAKVAQVRQAEQSQDVTLTVSDKANLEELATNKRIEIEQATLDYNDESLDEDERKLIKLQIQNLMNEYNQLILPLAISKMSQTSNSG</sequence>
<comment type="caution">
    <text evidence="1">The sequence shown here is derived from an EMBL/GenBank/DDBJ whole genome shotgun (WGS) entry which is preliminary data.</text>
</comment>
<evidence type="ECO:0000313" key="1">
    <source>
        <dbReference type="EMBL" id="MDC2888611.1"/>
    </source>
</evidence>